<protein>
    <submittedName>
        <fullName evidence="3">Uncharacterized protein</fullName>
    </submittedName>
</protein>
<gene>
    <name evidence="2" type="ORF">ACHAW5_003200</name>
    <name evidence="3" type="ORF">ACHAW5_009475</name>
</gene>
<reference evidence="3 4" key="1">
    <citation type="submission" date="2024-10" db="EMBL/GenBank/DDBJ databases">
        <title>Updated reference genomes for cyclostephanoid diatoms.</title>
        <authorList>
            <person name="Roberts W.R."/>
            <person name="Alverson A.J."/>
        </authorList>
    </citation>
    <scope>NUCLEOTIDE SEQUENCE [LARGE SCALE GENOMIC DNA]</scope>
    <source>
        <strain evidence="3 4">AJA276-08</strain>
    </source>
</reference>
<name>A0ABD3QRQ9_9STRA</name>
<organism evidence="3 4">
    <name type="scientific">Stephanodiscus triporus</name>
    <dbReference type="NCBI Taxonomy" id="2934178"/>
    <lineage>
        <taxon>Eukaryota</taxon>
        <taxon>Sar</taxon>
        <taxon>Stramenopiles</taxon>
        <taxon>Ochrophyta</taxon>
        <taxon>Bacillariophyta</taxon>
        <taxon>Coscinodiscophyceae</taxon>
        <taxon>Thalassiosirophycidae</taxon>
        <taxon>Stephanodiscales</taxon>
        <taxon>Stephanodiscaceae</taxon>
        <taxon>Stephanodiscus</taxon>
    </lineage>
</organism>
<feature type="compositionally biased region" description="Basic and acidic residues" evidence="1">
    <location>
        <begin position="153"/>
        <end position="173"/>
    </location>
</feature>
<accession>A0ABD3QRQ9</accession>
<sequence length="256" mass="27683">MNTHPITNSGEQYSYPAVPANSAALASAAAAAAQLRPQQCTGPIIVGATTSTTSTAAASIPRSAATSTATPTANSTAATVTSNISSNKFHPAGRYANASLSILGAYVAPYSERSNNKRPRVAECANVLERLVHPLFLCANKNYMNTNSFEQYGDDREDGKETNKIRGEGERGCGENAASDEEEYAVASSKVAYQAQLRAELERYKQKNLFIVKRRENVFKSLVQVHELYETGLDGIARMNDLRFVPDNVMPDKIPE</sequence>
<evidence type="ECO:0000313" key="2">
    <source>
        <dbReference type="EMBL" id="KAL3762584.1"/>
    </source>
</evidence>
<dbReference type="EMBL" id="JALLAZ020001823">
    <property type="protein sequence ID" value="KAL3762584.1"/>
    <property type="molecule type" value="Genomic_DNA"/>
</dbReference>
<keyword evidence="4" id="KW-1185">Reference proteome</keyword>
<feature type="region of interest" description="Disordered" evidence="1">
    <location>
        <begin position="149"/>
        <end position="178"/>
    </location>
</feature>
<dbReference type="AlphaFoldDB" id="A0ABD3QRQ9"/>
<evidence type="ECO:0000313" key="4">
    <source>
        <dbReference type="Proteomes" id="UP001530315"/>
    </source>
</evidence>
<dbReference type="Proteomes" id="UP001530315">
    <property type="component" value="Unassembled WGS sequence"/>
</dbReference>
<evidence type="ECO:0000256" key="1">
    <source>
        <dbReference type="SAM" id="MobiDB-lite"/>
    </source>
</evidence>
<comment type="caution">
    <text evidence="3">The sequence shown here is derived from an EMBL/GenBank/DDBJ whole genome shotgun (WGS) entry which is preliminary data.</text>
</comment>
<dbReference type="EMBL" id="JALLAZ020000124">
    <property type="protein sequence ID" value="KAL3803065.1"/>
    <property type="molecule type" value="Genomic_DNA"/>
</dbReference>
<proteinExistence type="predicted"/>
<evidence type="ECO:0000313" key="3">
    <source>
        <dbReference type="EMBL" id="KAL3803065.1"/>
    </source>
</evidence>